<protein>
    <submittedName>
        <fullName evidence="2">Uncharacterized protein</fullName>
    </submittedName>
</protein>
<evidence type="ECO:0000313" key="2">
    <source>
        <dbReference type="EMBL" id="KIU01502.1"/>
    </source>
</evidence>
<evidence type="ECO:0000256" key="1">
    <source>
        <dbReference type="SAM" id="MobiDB-lite"/>
    </source>
</evidence>
<feature type="non-terminal residue" evidence="2">
    <location>
        <position position="1"/>
    </location>
</feature>
<feature type="region of interest" description="Disordered" evidence="1">
    <location>
        <begin position="1"/>
        <end position="20"/>
    </location>
</feature>
<comment type="caution">
    <text evidence="2">The sequence shown here is derived from an EMBL/GenBank/DDBJ whole genome shotgun (WGS) entry which is preliminary data.</text>
</comment>
<evidence type="ECO:0000313" key="3">
    <source>
        <dbReference type="Proteomes" id="UP000032274"/>
    </source>
</evidence>
<dbReference type="AlphaFoldDB" id="A0AA40MJK4"/>
<sequence>ALYPGQGALALGGHPGDRRQLRRQGSLWRARRADPGRPALRPPARVRGRHPLFGLFDRRRRDVVEGGWRVLAGEELQDPRPLSAGGACAERDRALFGGDQHRAAGDRLLQRDRRQSYRGRACLLRQFAGRAGERDRRVPAGE</sequence>
<gene>
    <name evidence="2" type="ORF">QU38_01290</name>
</gene>
<organism evidence="2 3">
    <name type="scientific">Staphylococcus aureus</name>
    <dbReference type="NCBI Taxonomy" id="1280"/>
    <lineage>
        <taxon>Bacteria</taxon>
        <taxon>Bacillati</taxon>
        <taxon>Bacillota</taxon>
        <taxon>Bacilli</taxon>
        <taxon>Bacillales</taxon>
        <taxon>Staphylococcaceae</taxon>
        <taxon>Staphylococcus</taxon>
    </lineage>
</organism>
<name>A0AA40MJK4_STAAU</name>
<dbReference type="Proteomes" id="UP000032274">
    <property type="component" value="Unassembled WGS sequence"/>
</dbReference>
<reference evidence="2 3" key="1">
    <citation type="submission" date="2015-01" db="EMBL/GenBank/DDBJ databases">
        <title>Characterization of Swiss Staphylococcus aureus strains involved in food poisoning.</title>
        <authorList>
            <person name="Crovadore J."/>
            <person name="Chablais R."/>
            <person name="Tonacini J."/>
            <person name="Schnyder B."/>
            <person name="Lefort F."/>
        </authorList>
    </citation>
    <scope>NUCLEOTIDE SEQUENCE [LARGE SCALE GENOMIC DNA]</scope>
    <source>
        <strain evidence="2 3">SA-120</strain>
    </source>
</reference>
<proteinExistence type="predicted"/>
<feature type="region of interest" description="Disordered" evidence="1">
    <location>
        <begin position="28"/>
        <end position="47"/>
    </location>
</feature>
<feature type="non-terminal residue" evidence="2">
    <location>
        <position position="142"/>
    </location>
</feature>
<dbReference type="EMBL" id="JXIG01000283">
    <property type="protein sequence ID" value="KIU01502.1"/>
    <property type="molecule type" value="Genomic_DNA"/>
</dbReference>
<accession>A0AA40MJK4</accession>